<organism evidence="26 27">
    <name type="scientific">Tothia fuscella</name>
    <dbReference type="NCBI Taxonomy" id="1048955"/>
    <lineage>
        <taxon>Eukaryota</taxon>
        <taxon>Fungi</taxon>
        <taxon>Dikarya</taxon>
        <taxon>Ascomycota</taxon>
        <taxon>Pezizomycotina</taxon>
        <taxon>Dothideomycetes</taxon>
        <taxon>Pleosporomycetidae</taxon>
        <taxon>Venturiales</taxon>
        <taxon>Cylindrosympodiaceae</taxon>
        <taxon>Tothia</taxon>
    </lineage>
</organism>
<gene>
    <name evidence="26" type="ORF">EJ08DRAFT_348728</name>
</gene>
<protein>
    <recommendedName>
        <fullName evidence="19">CCR4-Not complex 3'-5'-exoribonuclease subunit Ccr4</fullName>
        <ecNumber evidence="6">3.1.13.4</ecNumber>
    </recommendedName>
    <alternativeName>
        <fullName evidence="20">Carbon catabolite repressor protein 4</fullName>
    </alternativeName>
    <alternativeName>
        <fullName evidence="21">Cytoplasmic deadenylase</fullName>
    </alternativeName>
    <alternativeName>
        <fullName evidence="22">Glucose-repressible alcohol dehydrogenase transcriptional effector</fullName>
    </alternativeName>
</protein>
<keyword evidence="9" id="KW-0540">Nuclease</keyword>
<dbReference type="Proteomes" id="UP000800235">
    <property type="component" value="Unassembled WGS sequence"/>
</dbReference>
<comment type="function">
    <text evidence="23">Acts as a catalytic component of the CCR4-NOT core complex, which in the nucleus seems to be a general transcription factor, and in the cytoplasm the major mRNA deadenylase involved in mRNA turnover. Ccr4 has 3'-5' RNase activity with a strong preference for polyadenylated substrates and also low exonuclease activity towards single-stranded DNA.</text>
</comment>
<dbReference type="InterPro" id="IPR005135">
    <property type="entry name" value="Endo/exonuclease/phosphatase"/>
</dbReference>
<dbReference type="PANTHER" id="PTHR12121:SF100">
    <property type="entry name" value="POLY(A)-SPECIFIC RIBONUCLEASE"/>
    <property type="match status" value="1"/>
</dbReference>
<dbReference type="InterPro" id="IPR001611">
    <property type="entry name" value="Leu-rich_rpt"/>
</dbReference>
<keyword evidence="11" id="KW-0677">Repeat</keyword>
<dbReference type="Pfam" id="PF13855">
    <property type="entry name" value="LRR_8"/>
    <property type="match status" value="1"/>
</dbReference>
<comment type="similarity">
    <text evidence="5">Belongs to the CCR4/nocturin family.</text>
</comment>
<evidence type="ECO:0000256" key="14">
    <source>
        <dbReference type="ARBA" id="ARBA00022842"/>
    </source>
</evidence>
<dbReference type="SMART" id="SM00369">
    <property type="entry name" value="LRR_TYP"/>
    <property type="match status" value="3"/>
</dbReference>
<keyword evidence="27" id="KW-1185">Reference proteome</keyword>
<feature type="compositionally biased region" description="Polar residues" evidence="24">
    <location>
        <begin position="136"/>
        <end position="151"/>
    </location>
</feature>
<evidence type="ECO:0000256" key="15">
    <source>
        <dbReference type="ARBA" id="ARBA00022884"/>
    </source>
</evidence>
<feature type="region of interest" description="Disordered" evidence="24">
    <location>
        <begin position="182"/>
        <end position="225"/>
    </location>
</feature>
<reference evidence="26" key="1">
    <citation type="journal article" date="2020" name="Stud. Mycol.">
        <title>101 Dothideomycetes genomes: a test case for predicting lifestyles and emergence of pathogens.</title>
        <authorList>
            <person name="Haridas S."/>
            <person name="Albert R."/>
            <person name="Binder M."/>
            <person name="Bloem J."/>
            <person name="Labutti K."/>
            <person name="Salamov A."/>
            <person name="Andreopoulos B."/>
            <person name="Baker S."/>
            <person name="Barry K."/>
            <person name="Bills G."/>
            <person name="Bluhm B."/>
            <person name="Cannon C."/>
            <person name="Castanera R."/>
            <person name="Culley D."/>
            <person name="Daum C."/>
            <person name="Ezra D."/>
            <person name="Gonzalez J."/>
            <person name="Henrissat B."/>
            <person name="Kuo A."/>
            <person name="Liang C."/>
            <person name="Lipzen A."/>
            <person name="Lutzoni F."/>
            <person name="Magnuson J."/>
            <person name="Mondo S."/>
            <person name="Nolan M."/>
            <person name="Ohm R."/>
            <person name="Pangilinan J."/>
            <person name="Park H.-J."/>
            <person name="Ramirez L."/>
            <person name="Alfaro M."/>
            <person name="Sun H."/>
            <person name="Tritt A."/>
            <person name="Yoshinaga Y."/>
            <person name="Zwiers L.-H."/>
            <person name="Turgeon B."/>
            <person name="Goodwin S."/>
            <person name="Spatafora J."/>
            <person name="Crous P."/>
            <person name="Grigoriev I."/>
        </authorList>
    </citation>
    <scope>NUCLEOTIDE SEQUENCE</scope>
    <source>
        <strain evidence="26">CBS 130266</strain>
    </source>
</reference>
<name>A0A9P4NN54_9PEZI</name>
<evidence type="ECO:0000256" key="12">
    <source>
        <dbReference type="ARBA" id="ARBA00022801"/>
    </source>
</evidence>
<feature type="compositionally biased region" description="Low complexity" evidence="24">
    <location>
        <begin position="95"/>
        <end position="106"/>
    </location>
</feature>
<evidence type="ECO:0000256" key="7">
    <source>
        <dbReference type="ARBA" id="ARBA00022490"/>
    </source>
</evidence>
<dbReference type="SUPFAM" id="SSF56219">
    <property type="entry name" value="DNase I-like"/>
    <property type="match status" value="1"/>
</dbReference>
<feature type="region of interest" description="Disordered" evidence="24">
    <location>
        <begin position="1"/>
        <end position="60"/>
    </location>
</feature>
<dbReference type="GO" id="GO:0005634">
    <property type="term" value="C:nucleus"/>
    <property type="evidence" value="ECO:0007669"/>
    <property type="project" value="UniProtKB-SubCell"/>
</dbReference>
<dbReference type="EC" id="3.1.13.4" evidence="6"/>
<evidence type="ECO:0000256" key="16">
    <source>
        <dbReference type="ARBA" id="ARBA00023015"/>
    </source>
</evidence>
<keyword evidence="12" id="KW-0378">Hydrolase</keyword>
<comment type="cofactor">
    <cofactor evidence="2">
        <name>Mg(2+)</name>
        <dbReference type="ChEBI" id="CHEBI:18420"/>
    </cofactor>
</comment>
<dbReference type="OrthoDB" id="428734at2759"/>
<evidence type="ECO:0000256" key="18">
    <source>
        <dbReference type="ARBA" id="ARBA00023242"/>
    </source>
</evidence>
<dbReference type="GO" id="GO:0005737">
    <property type="term" value="C:cytoplasm"/>
    <property type="evidence" value="ECO:0007669"/>
    <property type="project" value="UniProtKB-SubCell"/>
</dbReference>
<evidence type="ECO:0000256" key="13">
    <source>
        <dbReference type="ARBA" id="ARBA00022839"/>
    </source>
</evidence>
<dbReference type="FunFam" id="3.60.10.10:FF:000037">
    <property type="entry name" value="Glucose-repressible alcohol dehydrogenase transcriptional effector"/>
    <property type="match status" value="1"/>
</dbReference>
<evidence type="ECO:0000256" key="5">
    <source>
        <dbReference type="ARBA" id="ARBA00010774"/>
    </source>
</evidence>
<accession>A0A9P4NN54</accession>
<evidence type="ECO:0000256" key="6">
    <source>
        <dbReference type="ARBA" id="ARBA00012161"/>
    </source>
</evidence>
<evidence type="ECO:0000256" key="10">
    <source>
        <dbReference type="ARBA" id="ARBA00022723"/>
    </source>
</evidence>
<comment type="catalytic activity">
    <reaction evidence="1">
        <text>Exonucleolytic cleavage of poly(A) to 5'-AMP.</text>
        <dbReference type="EC" id="3.1.13.4"/>
    </reaction>
</comment>
<dbReference type="Gene3D" id="3.80.10.10">
    <property type="entry name" value="Ribonuclease Inhibitor"/>
    <property type="match status" value="1"/>
</dbReference>
<dbReference type="AlphaFoldDB" id="A0A9P4NN54"/>
<evidence type="ECO:0000256" key="24">
    <source>
        <dbReference type="SAM" id="MobiDB-lite"/>
    </source>
</evidence>
<feature type="compositionally biased region" description="Polar residues" evidence="24">
    <location>
        <begin position="116"/>
        <end position="128"/>
    </location>
</feature>
<evidence type="ECO:0000256" key="8">
    <source>
        <dbReference type="ARBA" id="ARBA00022614"/>
    </source>
</evidence>
<evidence type="ECO:0000256" key="21">
    <source>
        <dbReference type="ARBA" id="ARBA00031469"/>
    </source>
</evidence>
<evidence type="ECO:0000256" key="4">
    <source>
        <dbReference type="ARBA" id="ARBA00004496"/>
    </source>
</evidence>
<keyword evidence="17" id="KW-0804">Transcription</keyword>
<dbReference type="EMBL" id="MU007058">
    <property type="protein sequence ID" value="KAF2427735.1"/>
    <property type="molecule type" value="Genomic_DNA"/>
</dbReference>
<evidence type="ECO:0000256" key="1">
    <source>
        <dbReference type="ARBA" id="ARBA00001663"/>
    </source>
</evidence>
<dbReference type="InterPro" id="IPR036691">
    <property type="entry name" value="Endo/exonu/phosph_ase_sf"/>
</dbReference>
<sequence>MADAYRFHGGTGSYYQQFNPRHIPGRPGSPASSGRIGAFNTDTPSPSRSPGPQSPAQYSMYNHTNAHSSQAMLNGAGHQRYNLQMGLNKPSFNSHQTHQPHTGQQQHHGEHAAHSTHPTNYVSHQHNQSGGGGLNNAANHFTPSHMQNGTPVNYNNPPKQGGDHWHKQMELHRMEREMTTTHPHARNASSASKSVLPSAGNAFNKEGEREERYRPGGWPTEQVDEEQTWSELDLGGSNLRILAAPLFKYTFLTRLHVNNNKLQHIPETIGKLRNLVHLDFSLNEISVLPPQLGMLTNLRELLLFDNLLEDLPCELGNLYQLEMLGIEGNPLNEELKSIIVEEDTATLITHLRENAPGPPDIVDRPWVVIDDTPVAEKDKFSVVTFNILCDKSATQAAFGYTPSNALNWDTRKKMILAELAERDGDVVCLQEIDQENFHNYFREALAHYGYKGIFFPRGRSKTMSEFQQRTVDGCAIFYKNSRYVVLDKQLIDFKNIAINRPDMKADHDVFNRVMIRDNIGVAIFLEDRKTGTRLIVATTHLFWDEAFRDVKLVQVAILMEEITHLAQRWANVPAVPEKDKAVFRFTNGDSLDDEDDKEVVIENPIPSMEYAKGTDIPFVLCGDFNSKPDSGVYQLITQGEIPGIHQDLGQYKYGKFTRDGMNHPFALKSAYSHIGELPFTNYTSNFRGVIDYITYSINSLGVIGLLGEVDPEYLERVPGFPNQHFPSDHLALQSEFVVKRPKEKKITQVDFGPQKGRH</sequence>
<dbReference type="GO" id="GO:0004535">
    <property type="term" value="F:poly(A)-specific ribonuclease activity"/>
    <property type="evidence" value="ECO:0007669"/>
    <property type="project" value="UniProtKB-EC"/>
</dbReference>
<dbReference type="SUPFAM" id="SSF52058">
    <property type="entry name" value="L domain-like"/>
    <property type="match status" value="1"/>
</dbReference>
<feature type="compositionally biased region" description="Basic and acidic residues" evidence="24">
    <location>
        <begin position="205"/>
        <end position="214"/>
    </location>
</feature>
<dbReference type="PANTHER" id="PTHR12121">
    <property type="entry name" value="CARBON CATABOLITE REPRESSOR PROTEIN 4"/>
    <property type="match status" value="1"/>
</dbReference>
<evidence type="ECO:0000256" key="2">
    <source>
        <dbReference type="ARBA" id="ARBA00001946"/>
    </source>
</evidence>
<dbReference type="InterPro" id="IPR003591">
    <property type="entry name" value="Leu-rich_rpt_typical-subtyp"/>
</dbReference>
<comment type="subcellular location">
    <subcellularLocation>
        <location evidence="4">Cytoplasm</location>
    </subcellularLocation>
    <subcellularLocation>
        <location evidence="3">Nucleus</location>
    </subcellularLocation>
</comment>
<keyword evidence="10" id="KW-0479">Metal-binding</keyword>
<keyword evidence="16" id="KW-0805">Transcription regulation</keyword>
<dbReference type="InterPro" id="IPR050410">
    <property type="entry name" value="CCR4/nocturin_mRNA_transcr"/>
</dbReference>
<evidence type="ECO:0000313" key="27">
    <source>
        <dbReference type="Proteomes" id="UP000800235"/>
    </source>
</evidence>
<dbReference type="Pfam" id="PF03372">
    <property type="entry name" value="Exo_endo_phos"/>
    <property type="match status" value="1"/>
</dbReference>
<evidence type="ECO:0000256" key="22">
    <source>
        <dbReference type="ARBA" id="ARBA00033317"/>
    </source>
</evidence>
<dbReference type="Gene3D" id="3.60.10.10">
    <property type="entry name" value="Endonuclease/exonuclease/phosphatase"/>
    <property type="match status" value="1"/>
</dbReference>
<comment type="caution">
    <text evidence="26">The sequence shown here is derived from an EMBL/GenBank/DDBJ whole genome shotgun (WGS) entry which is preliminary data.</text>
</comment>
<evidence type="ECO:0000256" key="11">
    <source>
        <dbReference type="ARBA" id="ARBA00022737"/>
    </source>
</evidence>
<evidence type="ECO:0000256" key="20">
    <source>
        <dbReference type="ARBA" id="ARBA00030493"/>
    </source>
</evidence>
<dbReference type="CDD" id="cd09097">
    <property type="entry name" value="Deadenylase_CCR4"/>
    <property type="match status" value="1"/>
</dbReference>
<evidence type="ECO:0000256" key="17">
    <source>
        <dbReference type="ARBA" id="ARBA00023163"/>
    </source>
</evidence>
<proteinExistence type="inferred from homology"/>
<evidence type="ECO:0000256" key="3">
    <source>
        <dbReference type="ARBA" id="ARBA00004123"/>
    </source>
</evidence>
<feature type="domain" description="Endonuclease/exonuclease/phosphatase" evidence="25">
    <location>
        <begin position="383"/>
        <end position="729"/>
    </location>
</feature>
<keyword evidence="14" id="KW-0460">Magnesium</keyword>
<evidence type="ECO:0000256" key="23">
    <source>
        <dbReference type="ARBA" id="ARBA00045495"/>
    </source>
</evidence>
<dbReference type="GO" id="GO:0046872">
    <property type="term" value="F:metal ion binding"/>
    <property type="evidence" value="ECO:0007669"/>
    <property type="project" value="UniProtKB-KW"/>
</dbReference>
<evidence type="ECO:0000259" key="25">
    <source>
        <dbReference type="Pfam" id="PF03372"/>
    </source>
</evidence>
<evidence type="ECO:0000256" key="9">
    <source>
        <dbReference type="ARBA" id="ARBA00022722"/>
    </source>
</evidence>
<keyword evidence="15" id="KW-0694">RNA-binding</keyword>
<keyword evidence="8" id="KW-0433">Leucine-rich repeat</keyword>
<dbReference type="GO" id="GO:0003723">
    <property type="term" value="F:RNA binding"/>
    <property type="evidence" value="ECO:0007669"/>
    <property type="project" value="UniProtKB-KW"/>
</dbReference>
<feature type="region of interest" description="Disordered" evidence="24">
    <location>
        <begin position="86"/>
        <end position="151"/>
    </location>
</feature>
<keyword evidence="18" id="KW-0539">Nucleus</keyword>
<evidence type="ECO:0000313" key="26">
    <source>
        <dbReference type="EMBL" id="KAF2427735.1"/>
    </source>
</evidence>
<dbReference type="InterPro" id="IPR032675">
    <property type="entry name" value="LRR_dom_sf"/>
</dbReference>
<keyword evidence="7" id="KW-0963">Cytoplasm</keyword>
<keyword evidence="13" id="KW-0269">Exonuclease</keyword>
<evidence type="ECO:0000256" key="19">
    <source>
        <dbReference type="ARBA" id="ARBA00023475"/>
    </source>
</evidence>